<organism evidence="9 10">
    <name type="scientific">Vallitalea pronyensis</name>
    <dbReference type="NCBI Taxonomy" id="1348613"/>
    <lineage>
        <taxon>Bacteria</taxon>
        <taxon>Bacillati</taxon>
        <taxon>Bacillota</taxon>
        <taxon>Clostridia</taxon>
        <taxon>Lachnospirales</taxon>
        <taxon>Vallitaleaceae</taxon>
        <taxon>Vallitalea</taxon>
    </lineage>
</organism>
<dbReference type="GO" id="GO:0005886">
    <property type="term" value="C:plasma membrane"/>
    <property type="evidence" value="ECO:0007669"/>
    <property type="project" value="UniProtKB-SubCell"/>
</dbReference>
<evidence type="ECO:0000256" key="5">
    <source>
        <dbReference type="ARBA" id="ARBA00022989"/>
    </source>
</evidence>
<proteinExistence type="inferred from homology"/>
<evidence type="ECO:0000313" key="9">
    <source>
        <dbReference type="EMBL" id="QUI22216.1"/>
    </source>
</evidence>
<evidence type="ECO:0000313" key="10">
    <source>
        <dbReference type="Proteomes" id="UP000683246"/>
    </source>
</evidence>
<dbReference type="EMBL" id="CP058649">
    <property type="protein sequence ID" value="QUI22216.1"/>
    <property type="molecule type" value="Genomic_DNA"/>
</dbReference>
<keyword evidence="3" id="KW-1003">Cell membrane</keyword>
<dbReference type="InterPro" id="IPR035906">
    <property type="entry name" value="MetI-like_sf"/>
</dbReference>
<evidence type="ECO:0000256" key="1">
    <source>
        <dbReference type="ARBA" id="ARBA00004651"/>
    </source>
</evidence>
<dbReference type="SUPFAM" id="SSF161098">
    <property type="entry name" value="MetI-like"/>
    <property type="match status" value="1"/>
</dbReference>
<keyword evidence="10" id="KW-1185">Reference proteome</keyword>
<evidence type="ECO:0000259" key="8">
    <source>
        <dbReference type="PROSITE" id="PS50928"/>
    </source>
</evidence>
<feature type="transmembrane region" description="Helical" evidence="7">
    <location>
        <begin position="83"/>
        <end position="102"/>
    </location>
</feature>
<dbReference type="Proteomes" id="UP000683246">
    <property type="component" value="Chromosome"/>
</dbReference>
<dbReference type="KEGG" id="vpy:HZI73_07870"/>
<comment type="similarity">
    <text evidence="7">Belongs to the binding-protein-dependent transport system permease family.</text>
</comment>
<accession>A0A8J8MIS1</accession>
<dbReference type="PROSITE" id="PS50928">
    <property type="entry name" value="ABC_TM1"/>
    <property type="match status" value="1"/>
</dbReference>
<feature type="transmembrane region" description="Helical" evidence="7">
    <location>
        <begin position="262"/>
        <end position="282"/>
    </location>
</feature>
<evidence type="ECO:0000256" key="7">
    <source>
        <dbReference type="RuleBase" id="RU363032"/>
    </source>
</evidence>
<evidence type="ECO:0000256" key="3">
    <source>
        <dbReference type="ARBA" id="ARBA00022475"/>
    </source>
</evidence>
<evidence type="ECO:0000256" key="4">
    <source>
        <dbReference type="ARBA" id="ARBA00022692"/>
    </source>
</evidence>
<feature type="transmembrane region" description="Helical" evidence="7">
    <location>
        <begin position="21"/>
        <end position="43"/>
    </location>
</feature>
<keyword evidence="6 7" id="KW-0472">Membrane</keyword>
<evidence type="ECO:0000256" key="2">
    <source>
        <dbReference type="ARBA" id="ARBA00022448"/>
    </source>
</evidence>
<keyword evidence="4 7" id="KW-0812">Transmembrane</keyword>
<dbReference type="PANTHER" id="PTHR43744:SF9">
    <property type="entry name" value="POLYGALACTURONAN_RHAMNOGALACTURONAN TRANSPORT SYSTEM PERMEASE PROTEIN YTCP"/>
    <property type="match status" value="1"/>
</dbReference>
<keyword evidence="5 7" id="KW-1133">Transmembrane helix</keyword>
<gene>
    <name evidence="9" type="ORF">HZI73_07870</name>
</gene>
<dbReference type="PANTHER" id="PTHR43744">
    <property type="entry name" value="ABC TRANSPORTER PERMEASE PROTEIN MG189-RELATED-RELATED"/>
    <property type="match status" value="1"/>
</dbReference>
<name>A0A8J8MIS1_9FIRM</name>
<comment type="subcellular location">
    <subcellularLocation>
        <location evidence="1 7">Cell membrane</location>
        <topology evidence="1 7">Multi-pass membrane protein</topology>
    </subcellularLocation>
</comment>
<dbReference type="CDD" id="cd06261">
    <property type="entry name" value="TM_PBP2"/>
    <property type="match status" value="1"/>
</dbReference>
<dbReference type="Pfam" id="PF00528">
    <property type="entry name" value="BPD_transp_1"/>
    <property type="match status" value="1"/>
</dbReference>
<evidence type="ECO:0000256" key="6">
    <source>
        <dbReference type="ARBA" id="ARBA00023136"/>
    </source>
</evidence>
<keyword evidence="2 7" id="KW-0813">Transport</keyword>
<dbReference type="GO" id="GO:0055085">
    <property type="term" value="P:transmembrane transport"/>
    <property type="evidence" value="ECO:0007669"/>
    <property type="project" value="InterPro"/>
</dbReference>
<feature type="transmembrane region" description="Helical" evidence="7">
    <location>
        <begin position="187"/>
        <end position="210"/>
    </location>
</feature>
<dbReference type="InterPro" id="IPR000515">
    <property type="entry name" value="MetI-like"/>
</dbReference>
<reference evidence="9" key="1">
    <citation type="submission" date="2020-07" db="EMBL/GenBank/DDBJ databases">
        <title>Vallitalea pronyensis genome.</title>
        <authorList>
            <person name="Postec A."/>
        </authorList>
    </citation>
    <scope>NUCLEOTIDE SEQUENCE</scope>
    <source>
        <strain evidence="9">FatNI3</strain>
    </source>
</reference>
<dbReference type="Gene3D" id="1.10.3720.10">
    <property type="entry name" value="MetI-like"/>
    <property type="match status" value="1"/>
</dbReference>
<feature type="transmembrane region" description="Helical" evidence="7">
    <location>
        <begin position="114"/>
        <end position="135"/>
    </location>
</feature>
<sequence length="297" mass="34013">MKEMRKIKQSREDKIFDMIKITILVIALILVLYPLYFIVIASVSSSQAVNTGQVWYRPIGFNLEGYRRIFDHAMIWMGYRNTILYTFLGTSINVLLTLTLAYPLSRKTFRGGRFIMIFLLITMYFNGGLIPRYLVVQKLGLYDDWKIMVLINAVNVFNVIIARTFLKSSIPDSLFEAATIDGCSHINFLWKIVMPLSKAIIAVLILYYGIAHWNEYFTALIYLNDEKLYSLQLVLRSLLIESQAQDMLESADGAQQQDIGELLKYGLIIVSSLPVLILYPLLQKYFVQGVMIGSVKG</sequence>
<feature type="transmembrane region" description="Helical" evidence="7">
    <location>
        <begin position="147"/>
        <end position="166"/>
    </location>
</feature>
<dbReference type="AlphaFoldDB" id="A0A8J8MIS1"/>
<protein>
    <submittedName>
        <fullName evidence="9">Carbohydrate ABC transporter permease</fullName>
    </submittedName>
</protein>
<feature type="domain" description="ABC transmembrane type-1" evidence="8">
    <location>
        <begin position="79"/>
        <end position="286"/>
    </location>
</feature>